<gene>
    <name evidence="5" type="primary">bkdR</name>
    <name evidence="5" type="ORF">KL86APRO_40029</name>
</gene>
<dbReference type="SUPFAM" id="SSF54909">
    <property type="entry name" value="Dimeric alpha+beta barrel"/>
    <property type="match status" value="1"/>
</dbReference>
<dbReference type="PRINTS" id="PR00033">
    <property type="entry name" value="HTHASNC"/>
</dbReference>
<proteinExistence type="predicted"/>
<organism evidence="5">
    <name type="scientific">uncultured Alphaproteobacteria bacterium</name>
    <dbReference type="NCBI Taxonomy" id="91750"/>
    <lineage>
        <taxon>Bacteria</taxon>
        <taxon>Pseudomonadati</taxon>
        <taxon>Pseudomonadota</taxon>
        <taxon>Alphaproteobacteria</taxon>
        <taxon>environmental samples</taxon>
    </lineage>
</organism>
<dbReference type="InterPro" id="IPR019887">
    <property type="entry name" value="Tscrpt_reg_AsnC/Lrp_C"/>
</dbReference>
<accession>A0A212KMZ2</accession>
<dbReference type="GO" id="GO:0043565">
    <property type="term" value="F:sequence-specific DNA binding"/>
    <property type="evidence" value="ECO:0007669"/>
    <property type="project" value="InterPro"/>
</dbReference>
<evidence type="ECO:0000256" key="2">
    <source>
        <dbReference type="ARBA" id="ARBA00023125"/>
    </source>
</evidence>
<dbReference type="CDD" id="cd00090">
    <property type="entry name" value="HTH_ARSR"/>
    <property type="match status" value="1"/>
</dbReference>
<dbReference type="SUPFAM" id="SSF46785">
    <property type="entry name" value="Winged helix' DNA-binding domain"/>
    <property type="match status" value="1"/>
</dbReference>
<evidence type="ECO:0000259" key="4">
    <source>
        <dbReference type="PROSITE" id="PS50956"/>
    </source>
</evidence>
<dbReference type="GO" id="GO:0006355">
    <property type="term" value="P:regulation of DNA-templated transcription"/>
    <property type="evidence" value="ECO:0007669"/>
    <property type="project" value="UniProtKB-ARBA"/>
</dbReference>
<dbReference type="Gene3D" id="1.10.10.10">
    <property type="entry name" value="Winged helix-like DNA-binding domain superfamily/Winged helix DNA-binding domain"/>
    <property type="match status" value="1"/>
</dbReference>
<keyword evidence="2" id="KW-0238">DNA-binding</keyword>
<dbReference type="GO" id="GO:0043200">
    <property type="term" value="P:response to amino acid"/>
    <property type="evidence" value="ECO:0007669"/>
    <property type="project" value="TreeGrafter"/>
</dbReference>
<dbReference type="InterPro" id="IPR011991">
    <property type="entry name" value="ArsR-like_HTH"/>
</dbReference>
<dbReference type="InterPro" id="IPR011008">
    <property type="entry name" value="Dimeric_a/b-barrel"/>
</dbReference>
<keyword evidence="1" id="KW-0805">Transcription regulation</keyword>
<dbReference type="PROSITE" id="PS00519">
    <property type="entry name" value="HTH_ASNC_1"/>
    <property type="match status" value="1"/>
</dbReference>
<dbReference type="InterPro" id="IPR019888">
    <property type="entry name" value="Tscrpt_reg_AsnC-like"/>
</dbReference>
<dbReference type="AlphaFoldDB" id="A0A212KMZ2"/>
<dbReference type="PANTHER" id="PTHR30154:SF46">
    <property type="entry name" value="TRANSCRIPTIONAL REGULATORY PROTEIN"/>
    <property type="match status" value="1"/>
</dbReference>
<evidence type="ECO:0000313" key="5">
    <source>
        <dbReference type="EMBL" id="SBW13010.1"/>
    </source>
</evidence>
<dbReference type="FunFam" id="1.10.10.10:FF:000186">
    <property type="entry name" value="AsnC family transcriptional regulator"/>
    <property type="match status" value="1"/>
</dbReference>
<dbReference type="InterPro" id="IPR036388">
    <property type="entry name" value="WH-like_DNA-bd_sf"/>
</dbReference>
<dbReference type="PROSITE" id="PS50956">
    <property type="entry name" value="HTH_ASNC_2"/>
    <property type="match status" value="1"/>
</dbReference>
<dbReference type="GO" id="GO:0005829">
    <property type="term" value="C:cytosol"/>
    <property type="evidence" value="ECO:0007669"/>
    <property type="project" value="TreeGrafter"/>
</dbReference>
<sequence length="158" mass="17856">MLDETDVKILRTLQDDGRITNVELASRVNLSPSACLRRVQALEGQGVIRSYTVLINEAALGHKLSIFIQITLDRQTEDFLSAFEEAVKRCPEIMDCYLMSGQADYLLRVVARDAEDYERLHKETLSRLPGVARIQTSIALRRVVRRQVAPPGLFDTPN</sequence>
<name>A0A212KMZ2_9PROT</name>
<dbReference type="EMBL" id="FLUO01000004">
    <property type="protein sequence ID" value="SBW13010.1"/>
    <property type="molecule type" value="Genomic_DNA"/>
</dbReference>
<keyword evidence="3" id="KW-0804">Transcription</keyword>
<dbReference type="Pfam" id="PF13412">
    <property type="entry name" value="HTH_24"/>
    <property type="match status" value="1"/>
</dbReference>
<protein>
    <submittedName>
        <fullName evidence="5">Bkd operon transcriptional regulator</fullName>
    </submittedName>
</protein>
<dbReference type="InterPro" id="IPR000485">
    <property type="entry name" value="AsnC-type_HTH_dom"/>
</dbReference>
<reference evidence="5" key="1">
    <citation type="submission" date="2016-04" db="EMBL/GenBank/DDBJ databases">
        <authorList>
            <person name="Evans L.H."/>
            <person name="Alamgir A."/>
            <person name="Owens N."/>
            <person name="Weber N.D."/>
            <person name="Virtaneva K."/>
            <person name="Barbian K."/>
            <person name="Babar A."/>
            <person name="Rosenke K."/>
        </authorList>
    </citation>
    <scope>NUCLEOTIDE SEQUENCE</scope>
    <source>
        <strain evidence="5">86</strain>
    </source>
</reference>
<feature type="domain" description="HTH asnC-type" evidence="4">
    <location>
        <begin position="2"/>
        <end position="63"/>
    </location>
</feature>
<dbReference type="Pfam" id="PF01037">
    <property type="entry name" value="AsnC_trans_reg"/>
    <property type="match status" value="1"/>
</dbReference>
<dbReference type="PANTHER" id="PTHR30154">
    <property type="entry name" value="LEUCINE-RESPONSIVE REGULATORY PROTEIN"/>
    <property type="match status" value="1"/>
</dbReference>
<dbReference type="Gene3D" id="3.30.70.920">
    <property type="match status" value="1"/>
</dbReference>
<evidence type="ECO:0000256" key="3">
    <source>
        <dbReference type="ARBA" id="ARBA00023163"/>
    </source>
</evidence>
<dbReference type="SMART" id="SM00344">
    <property type="entry name" value="HTH_ASNC"/>
    <property type="match status" value="1"/>
</dbReference>
<dbReference type="InterPro" id="IPR019885">
    <property type="entry name" value="Tscrpt_reg_HTH_AsnC-type_CS"/>
</dbReference>
<dbReference type="InterPro" id="IPR036390">
    <property type="entry name" value="WH_DNA-bd_sf"/>
</dbReference>
<evidence type="ECO:0000256" key="1">
    <source>
        <dbReference type="ARBA" id="ARBA00023015"/>
    </source>
</evidence>